<comment type="caution">
    <text evidence="1">The sequence shown here is derived from an EMBL/GenBank/DDBJ whole genome shotgun (WGS) entry which is preliminary data.</text>
</comment>
<gene>
    <name evidence="1" type="ORF">CK510_09425</name>
</gene>
<evidence type="ECO:0000313" key="1">
    <source>
        <dbReference type="EMBL" id="PAX57128.1"/>
    </source>
</evidence>
<name>A0A2A2TKZ1_9CYAN</name>
<dbReference type="Proteomes" id="UP000218238">
    <property type="component" value="Unassembled WGS sequence"/>
</dbReference>
<evidence type="ECO:0000313" key="2">
    <source>
        <dbReference type="Proteomes" id="UP000218238"/>
    </source>
</evidence>
<dbReference type="OrthoDB" id="514442at2"/>
<proteinExistence type="predicted"/>
<dbReference type="AlphaFoldDB" id="A0A2A2TKZ1"/>
<protein>
    <recommendedName>
        <fullName evidence="3">Plasmid mobilization relaxosome protein MobC</fullName>
    </recommendedName>
</protein>
<reference evidence="1 2" key="1">
    <citation type="submission" date="2017-08" db="EMBL/GenBank/DDBJ databases">
        <title>Draft genome sequence of filamentous cyanobacterium Calothrix elsteri CCALA 953.</title>
        <authorList>
            <person name="Gagunashvili A.N."/>
            <person name="Elster J."/>
            <person name="Andresson O.S."/>
        </authorList>
    </citation>
    <scope>NUCLEOTIDE SEQUENCE [LARGE SCALE GENOMIC DNA]</scope>
    <source>
        <strain evidence="1 2">CCALA 953</strain>
    </source>
</reference>
<dbReference type="EMBL" id="NTFS01000076">
    <property type="protein sequence ID" value="PAX57128.1"/>
    <property type="molecule type" value="Genomic_DNA"/>
</dbReference>
<accession>A0A2A2TKZ1</accession>
<keyword evidence="2" id="KW-1185">Reference proteome</keyword>
<evidence type="ECO:0008006" key="3">
    <source>
        <dbReference type="Google" id="ProtNLM"/>
    </source>
</evidence>
<sequence length="117" mass="13453">MTAKQKHHTVRFEMLLTKEKNEHWQALADSLNISKAELVRRKMAGCRIKTIPQVNWKCYWQLLKISDDINQIAKTHSIAIAQGLTPPQFDLILFEELIAEISRLRLCLLLGSSGEPE</sequence>
<organism evidence="1 2">
    <name type="scientific">Brunnivagina elsteri CCALA 953</name>
    <dbReference type="NCBI Taxonomy" id="987040"/>
    <lineage>
        <taxon>Bacteria</taxon>
        <taxon>Bacillati</taxon>
        <taxon>Cyanobacteriota</taxon>
        <taxon>Cyanophyceae</taxon>
        <taxon>Nostocales</taxon>
        <taxon>Calotrichaceae</taxon>
        <taxon>Brunnivagina</taxon>
    </lineage>
</organism>